<evidence type="ECO:0000256" key="1">
    <source>
        <dbReference type="ARBA" id="ARBA00022737"/>
    </source>
</evidence>
<feature type="compositionally biased region" description="Low complexity" evidence="2">
    <location>
        <begin position="158"/>
        <end position="170"/>
    </location>
</feature>
<dbReference type="PANTHER" id="PTHR37456:SF5">
    <property type="entry name" value="COLLAGEN TYPE XIII ALPHA 1 CHAIN"/>
    <property type="match status" value="1"/>
</dbReference>
<dbReference type="InterPro" id="IPR008160">
    <property type="entry name" value="Collagen"/>
</dbReference>
<dbReference type="InterPro" id="IPR050938">
    <property type="entry name" value="Collagen_Structural_Proteins"/>
</dbReference>
<keyword evidence="5" id="KW-1185">Reference proteome</keyword>
<feature type="transmembrane region" description="Helical" evidence="3">
    <location>
        <begin position="7"/>
        <end position="33"/>
    </location>
</feature>
<dbReference type="Pfam" id="PF01391">
    <property type="entry name" value="Collagen"/>
    <property type="match status" value="2"/>
</dbReference>
<dbReference type="GO" id="GO:0042302">
    <property type="term" value="F:structural constituent of cuticle"/>
    <property type="evidence" value="ECO:0007669"/>
    <property type="project" value="InterPro"/>
</dbReference>
<keyword evidence="1" id="KW-0677">Repeat</keyword>
<dbReference type="AlphaFoldDB" id="A0A1I7XIV7"/>
<keyword evidence="3" id="KW-1133">Transmembrane helix</keyword>
<dbReference type="SMART" id="SM01088">
    <property type="entry name" value="Col_cuticle_N"/>
    <property type="match status" value="1"/>
</dbReference>
<feature type="domain" description="Nematode cuticle collagen N-terminal" evidence="4">
    <location>
        <begin position="9"/>
        <end position="61"/>
    </location>
</feature>
<dbReference type="InterPro" id="IPR002486">
    <property type="entry name" value="Col_cuticle_N"/>
</dbReference>
<accession>A0A1I7XIV7</accession>
<organism evidence="5 6">
    <name type="scientific">Heterorhabditis bacteriophora</name>
    <name type="common">Entomopathogenic nematode worm</name>
    <dbReference type="NCBI Taxonomy" id="37862"/>
    <lineage>
        <taxon>Eukaryota</taxon>
        <taxon>Metazoa</taxon>
        <taxon>Ecdysozoa</taxon>
        <taxon>Nematoda</taxon>
        <taxon>Chromadorea</taxon>
        <taxon>Rhabditida</taxon>
        <taxon>Rhabditina</taxon>
        <taxon>Rhabditomorpha</taxon>
        <taxon>Strongyloidea</taxon>
        <taxon>Heterorhabditidae</taxon>
        <taxon>Heterorhabditis</taxon>
    </lineage>
</organism>
<evidence type="ECO:0000313" key="6">
    <source>
        <dbReference type="WBParaSite" id="Hba_17634"/>
    </source>
</evidence>
<feature type="region of interest" description="Disordered" evidence="2">
    <location>
        <begin position="127"/>
        <end position="251"/>
    </location>
</feature>
<feature type="region of interest" description="Disordered" evidence="2">
    <location>
        <begin position="280"/>
        <end position="311"/>
    </location>
</feature>
<protein>
    <submittedName>
        <fullName evidence="6">Col_cuticle_N domain-containing protein</fullName>
    </submittedName>
</protein>
<dbReference type="Pfam" id="PF01484">
    <property type="entry name" value="Col_cuticle_N"/>
    <property type="match status" value="1"/>
</dbReference>
<keyword evidence="3" id="KW-0812">Transmembrane</keyword>
<dbReference type="Proteomes" id="UP000095283">
    <property type="component" value="Unplaced"/>
</dbReference>
<keyword evidence="3" id="KW-0472">Membrane</keyword>
<proteinExistence type="predicted"/>
<name>A0A1I7XIV7_HETBA</name>
<feature type="compositionally biased region" description="Low complexity" evidence="2">
    <location>
        <begin position="196"/>
        <end position="214"/>
    </location>
</feature>
<dbReference type="WBParaSite" id="Hba_17634">
    <property type="protein sequence ID" value="Hba_17634"/>
    <property type="gene ID" value="Hba_17634"/>
</dbReference>
<evidence type="ECO:0000313" key="5">
    <source>
        <dbReference type="Proteomes" id="UP000095283"/>
    </source>
</evidence>
<evidence type="ECO:0000256" key="2">
    <source>
        <dbReference type="SAM" id="MobiDB-lite"/>
    </source>
</evidence>
<evidence type="ECO:0000256" key="3">
    <source>
        <dbReference type="SAM" id="Phobius"/>
    </source>
</evidence>
<evidence type="ECO:0000259" key="4">
    <source>
        <dbReference type="SMART" id="SM01088"/>
    </source>
</evidence>
<dbReference type="PANTHER" id="PTHR37456">
    <property type="entry name" value="SI:CH211-266K2.1"/>
    <property type="match status" value="1"/>
</dbReference>
<reference evidence="6" key="1">
    <citation type="submission" date="2016-11" db="UniProtKB">
        <authorList>
            <consortium name="WormBaseParasite"/>
        </authorList>
    </citation>
    <scope>IDENTIFICATION</scope>
</reference>
<sequence length="333" mass="35330">MDSHKFYYRLAIGSISFSALSLAILAVSVPTIYVKSETQHNQITENALNFKEASDYLWRELMELKVGRSLSSIQFFSRTKKDTWIGNAFCKGLSFIKKLKFLKPGSSSFLENYCRVFYLNMSRRKGAQGERGLPGHPGIPGIPGPDGLSGKDGPHGLPGPEGLPGEQGPLGSKGPEGDTAVAGIGIKGPQGPPGPQGMKGRPGPPGKSSNNPGNPGAPGPAGPIGQTGKHGPYGMDGPFGPPGDPGMPASYCPSDCGVQNILAEVFPTHSQKFNQYVPPPGEAAAETPDTSSTISKEFPLAKPDGYGTHRYHDYASDQLQEKPPTMMLKLQKL</sequence>